<dbReference type="PANTHER" id="PTHR22902">
    <property type="entry name" value="SESQUIPEDALIAN"/>
    <property type="match status" value="1"/>
</dbReference>
<name>A0A3Q0JE50_DIACI</name>
<dbReference type="AlphaFoldDB" id="A0A3Q0JE50"/>
<protein>
    <submittedName>
        <fullName evidence="8">Pleckstrin homology domain-containing family A member 3-like</fullName>
    </submittedName>
</protein>
<keyword evidence="3" id="KW-0597">Phosphoprotein</keyword>
<dbReference type="FunFam" id="2.30.29.30:FF:000085">
    <property type="entry name" value="Pleckstrin homology domain-containing family A member 8"/>
    <property type="match status" value="1"/>
</dbReference>
<dbReference type="SUPFAM" id="SSF50729">
    <property type="entry name" value="PH domain-like"/>
    <property type="match status" value="1"/>
</dbReference>
<dbReference type="GO" id="GO:0005829">
    <property type="term" value="C:cytosol"/>
    <property type="evidence" value="ECO:0007669"/>
    <property type="project" value="GOC"/>
</dbReference>
<dbReference type="KEGG" id="dci:103519346"/>
<dbReference type="GO" id="GO:0005802">
    <property type="term" value="C:trans-Golgi network"/>
    <property type="evidence" value="ECO:0007669"/>
    <property type="project" value="TreeGrafter"/>
</dbReference>
<dbReference type="GO" id="GO:0016020">
    <property type="term" value="C:membrane"/>
    <property type="evidence" value="ECO:0007669"/>
    <property type="project" value="UniProtKB-SubCell"/>
</dbReference>
<dbReference type="Gene3D" id="2.30.29.30">
    <property type="entry name" value="Pleckstrin-homology domain (PH domain)/Phosphotyrosine-binding domain (PTB)"/>
    <property type="match status" value="1"/>
</dbReference>
<dbReference type="InterPro" id="IPR011993">
    <property type="entry name" value="PH-like_dom_sf"/>
</dbReference>
<proteinExistence type="predicted"/>
<dbReference type="GeneID" id="103519346"/>
<keyword evidence="5" id="KW-0472">Membrane</keyword>
<dbReference type="GO" id="GO:0055037">
    <property type="term" value="C:recycling endosome"/>
    <property type="evidence" value="ECO:0007669"/>
    <property type="project" value="TreeGrafter"/>
</dbReference>
<gene>
    <name evidence="8" type="primary">LOC103519346</name>
</gene>
<dbReference type="RefSeq" id="XP_026686694.1">
    <property type="nucleotide sequence ID" value="XM_026830893.1"/>
</dbReference>
<dbReference type="GO" id="GO:0005769">
    <property type="term" value="C:early endosome"/>
    <property type="evidence" value="ECO:0007669"/>
    <property type="project" value="TreeGrafter"/>
</dbReference>
<keyword evidence="7" id="KW-1185">Reference proteome</keyword>
<dbReference type="GO" id="GO:0001881">
    <property type="term" value="P:receptor recycling"/>
    <property type="evidence" value="ECO:0007669"/>
    <property type="project" value="TreeGrafter"/>
</dbReference>
<feature type="domain" description="PH" evidence="6">
    <location>
        <begin position="1"/>
        <end position="93"/>
    </location>
</feature>
<evidence type="ECO:0000259" key="6">
    <source>
        <dbReference type="PROSITE" id="PS50003"/>
    </source>
</evidence>
<evidence type="ECO:0000256" key="3">
    <source>
        <dbReference type="ARBA" id="ARBA00022553"/>
    </source>
</evidence>
<reference evidence="8" key="1">
    <citation type="submission" date="2025-08" db="UniProtKB">
        <authorList>
            <consortium name="RefSeq"/>
        </authorList>
    </citation>
    <scope>IDENTIFICATION</scope>
</reference>
<dbReference type="InterPro" id="IPR001849">
    <property type="entry name" value="PH_domain"/>
</dbReference>
<keyword evidence="4" id="KW-0333">Golgi apparatus</keyword>
<accession>A0A3Q0JE50</accession>
<sequence>MRGILWKWTNYWKGWQTRWFILEDGVLSYYLSLEEVSQGCKGSMKVSACEIIISQLDHTRMDLVIPGEKYIYLKASSSQERQQWLIALGSAKAHLCSKHICDQDNVPPDELKSKKSELKLYCDLLMQQVHQIKSFANMENGEPDVQKLVESSKTLEVTCDTFIHTLEDIMKLKYNCDTKSIILSCFQFVFQFITKSTITYSRQDSKDP</sequence>
<dbReference type="InterPro" id="IPR045188">
    <property type="entry name" value="Boi1/Boi2-like"/>
</dbReference>
<comment type="subcellular location">
    <subcellularLocation>
        <location evidence="2">Golgi apparatus</location>
        <location evidence="2">trans-Golgi network membrane</location>
    </subcellularLocation>
    <subcellularLocation>
        <location evidence="1">Membrane</location>
        <topology evidence="1">Peripheral membrane protein</topology>
    </subcellularLocation>
</comment>
<dbReference type="Pfam" id="PF00169">
    <property type="entry name" value="PH"/>
    <property type="match status" value="1"/>
</dbReference>
<dbReference type="PANTHER" id="PTHR22902:SF27">
    <property type="entry name" value="PLECKSTRIN HOMOLOGY DOMAIN-CONTAINING FAMILY A MEMBER 3"/>
    <property type="match status" value="1"/>
</dbReference>
<evidence type="ECO:0000256" key="1">
    <source>
        <dbReference type="ARBA" id="ARBA00004170"/>
    </source>
</evidence>
<dbReference type="Proteomes" id="UP000079169">
    <property type="component" value="Unplaced"/>
</dbReference>
<dbReference type="SMART" id="SM00233">
    <property type="entry name" value="PH"/>
    <property type="match status" value="1"/>
</dbReference>
<dbReference type="GO" id="GO:0042147">
    <property type="term" value="P:retrograde transport, endosome to Golgi"/>
    <property type="evidence" value="ECO:0007669"/>
    <property type="project" value="TreeGrafter"/>
</dbReference>
<dbReference type="STRING" id="121845.A0A3Q0JE50"/>
<dbReference type="PROSITE" id="PS50003">
    <property type="entry name" value="PH_DOMAIN"/>
    <property type="match status" value="1"/>
</dbReference>
<evidence type="ECO:0000256" key="5">
    <source>
        <dbReference type="ARBA" id="ARBA00023136"/>
    </source>
</evidence>
<evidence type="ECO:0000256" key="2">
    <source>
        <dbReference type="ARBA" id="ARBA00004198"/>
    </source>
</evidence>
<evidence type="ECO:0000256" key="4">
    <source>
        <dbReference type="ARBA" id="ARBA00023034"/>
    </source>
</evidence>
<organism evidence="7 8">
    <name type="scientific">Diaphorina citri</name>
    <name type="common">Asian citrus psyllid</name>
    <dbReference type="NCBI Taxonomy" id="121845"/>
    <lineage>
        <taxon>Eukaryota</taxon>
        <taxon>Metazoa</taxon>
        <taxon>Ecdysozoa</taxon>
        <taxon>Arthropoda</taxon>
        <taxon>Hexapoda</taxon>
        <taxon>Insecta</taxon>
        <taxon>Pterygota</taxon>
        <taxon>Neoptera</taxon>
        <taxon>Paraneoptera</taxon>
        <taxon>Hemiptera</taxon>
        <taxon>Sternorrhyncha</taxon>
        <taxon>Psylloidea</taxon>
        <taxon>Psyllidae</taxon>
        <taxon>Diaphorininae</taxon>
        <taxon>Diaphorina</taxon>
    </lineage>
</organism>
<evidence type="ECO:0000313" key="7">
    <source>
        <dbReference type="Proteomes" id="UP000079169"/>
    </source>
</evidence>
<dbReference type="GO" id="GO:0007032">
    <property type="term" value="P:endosome organization"/>
    <property type="evidence" value="ECO:0007669"/>
    <property type="project" value="TreeGrafter"/>
</dbReference>
<evidence type="ECO:0000313" key="8">
    <source>
        <dbReference type="RefSeq" id="XP_026686694.1"/>
    </source>
</evidence>
<dbReference type="PaxDb" id="121845-A0A3Q0JE50"/>